<dbReference type="Proteomes" id="UP001211907">
    <property type="component" value="Unassembled WGS sequence"/>
</dbReference>
<proteinExistence type="inferred from homology"/>
<dbReference type="InterPro" id="IPR043140">
    <property type="entry name" value="Ribosomal_uS14_sf"/>
</dbReference>
<sequence length="100" mass="10950">MGRTQARVSRPKVTADGAHQGAARAAEISATCSAGRACESGLITEFKLSKIVFREKALAGELPGLSLFQREDVLLYYTSYFLALDGPDNLKIIFFPKMEH</sequence>
<comment type="similarity">
    <text evidence="1">Belongs to the universal ribosomal protein uS14 family.</text>
</comment>
<protein>
    <submittedName>
        <fullName evidence="4">Uncharacterized protein</fullName>
    </submittedName>
</protein>
<dbReference type="GO" id="GO:0003735">
    <property type="term" value="F:structural constituent of ribosome"/>
    <property type="evidence" value="ECO:0007669"/>
    <property type="project" value="InterPro"/>
</dbReference>
<dbReference type="GO" id="GO:0006412">
    <property type="term" value="P:translation"/>
    <property type="evidence" value="ECO:0007669"/>
    <property type="project" value="InterPro"/>
</dbReference>
<name>A0AAD5SU94_9FUNG</name>
<gene>
    <name evidence="4" type="ORF">HK100_005136</name>
</gene>
<dbReference type="Pfam" id="PF00253">
    <property type="entry name" value="Ribosomal_S14"/>
    <property type="match status" value="1"/>
</dbReference>
<dbReference type="EMBL" id="JADGJH010002434">
    <property type="protein sequence ID" value="KAJ3098264.1"/>
    <property type="molecule type" value="Genomic_DNA"/>
</dbReference>
<dbReference type="GO" id="GO:1990904">
    <property type="term" value="C:ribonucleoprotein complex"/>
    <property type="evidence" value="ECO:0007669"/>
    <property type="project" value="UniProtKB-KW"/>
</dbReference>
<keyword evidence="2" id="KW-0689">Ribosomal protein</keyword>
<dbReference type="AlphaFoldDB" id="A0AAD5SU94"/>
<evidence type="ECO:0000256" key="3">
    <source>
        <dbReference type="ARBA" id="ARBA00023274"/>
    </source>
</evidence>
<dbReference type="GO" id="GO:0005840">
    <property type="term" value="C:ribosome"/>
    <property type="evidence" value="ECO:0007669"/>
    <property type="project" value="UniProtKB-KW"/>
</dbReference>
<comment type="caution">
    <text evidence="4">The sequence shown here is derived from an EMBL/GenBank/DDBJ whole genome shotgun (WGS) entry which is preliminary data.</text>
</comment>
<evidence type="ECO:0000256" key="1">
    <source>
        <dbReference type="ARBA" id="ARBA00009083"/>
    </source>
</evidence>
<dbReference type="InterPro" id="IPR001209">
    <property type="entry name" value="Ribosomal_uS14"/>
</dbReference>
<keyword evidence="5" id="KW-1185">Reference proteome</keyword>
<keyword evidence="3" id="KW-0687">Ribonucleoprotein</keyword>
<evidence type="ECO:0000256" key="2">
    <source>
        <dbReference type="ARBA" id="ARBA00022980"/>
    </source>
</evidence>
<evidence type="ECO:0000313" key="4">
    <source>
        <dbReference type="EMBL" id="KAJ3098264.1"/>
    </source>
</evidence>
<organism evidence="4 5">
    <name type="scientific">Physocladia obscura</name>
    <dbReference type="NCBI Taxonomy" id="109957"/>
    <lineage>
        <taxon>Eukaryota</taxon>
        <taxon>Fungi</taxon>
        <taxon>Fungi incertae sedis</taxon>
        <taxon>Chytridiomycota</taxon>
        <taxon>Chytridiomycota incertae sedis</taxon>
        <taxon>Chytridiomycetes</taxon>
        <taxon>Chytridiales</taxon>
        <taxon>Chytriomycetaceae</taxon>
        <taxon>Physocladia</taxon>
    </lineage>
</organism>
<accession>A0AAD5SU94</accession>
<reference evidence="4" key="1">
    <citation type="submission" date="2020-05" db="EMBL/GenBank/DDBJ databases">
        <title>Phylogenomic resolution of chytrid fungi.</title>
        <authorList>
            <person name="Stajich J.E."/>
            <person name="Amses K."/>
            <person name="Simmons R."/>
            <person name="Seto K."/>
            <person name="Myers J."/>
            <person name="Bonds A."/>
            <person name="Quandt C.A."/>
            <person name="Barry K."/>
            <person name="Liu P."/>
            <person name="Grigoriev I."/>
            <person name="Longcore J.E."/>
            <person name="James T.Y."/>
        </authorList>
    </citation>
    <scope>NUCLEOTIDE SEQUENCE</scope>
    <source>
        <strain evidence="4">JEL0513</strain>
    </source>
</reference>
<dbReference type="Gene3D" id="4.10.830.10">
    <property type="entry name" value="30s Ribosomal Protein S14, Chain N"/>
    <property type="match status" value="1"/>
</dbReference>
<evidence type="ECO:0000313" key="5">
    <source>
        <dbReference type="Proteomes" id="UP001211907"/>
    </source>
</evidence>